<proteinExistence type="predicted"/>
<evidence type="ECO:0000256" key="1">
    <source>
        <dbReference type="SAM" id="SignalP"/>
    </source>
</evidence>
<feature type="chain" id="PRO_5011540951" evidence="1">
    <location>
        <begin position="24"/>
        <end position="563"/>
    </location>
</feature>
<evidence type="ECO:0000313" key="2">
    <source>
        <dbReference type="EMBL" id="SDM43316.1"/>
    </source>
</evidence>
<dbReference type="OrthoDB" id="9758406at2"/>
<dbReference type="Gene3D" id="2.60.40.4070">
    <property type="match status" value="1"/>
</dbReference>
<dbReference type="EMBL" id="FNGS01000006">
    <property type="protein sequence ID" value="SDM43316.1"/>
    <property type="molecule type" value="Genomic_DNA"/>
</dbReference>
<organism evidence="2 3">
    <name type="scientific">Siphonobacter aquaeclarae</name>
    <dbReference type="NCBI Taxonomy" id="563176"/>
    <lineage>
        <taxon>Bacteria</taxon>
        <taxon>Pseudomonadati</taxon>
        <taxon>Bacteroidota</taxon>
        <taxon>Cytophagia</taxon>
        <taxon>Cytophagales</taxon>
        <taxon>Cytophagaceae</taxon>
        <taxon>Siphonobacter</taxon>
    </lineage>
</organism>
<feature type="signal peptide" evidence="1">
    <location>
        <begin position="1"/>
        <end position="23"/>
    </location>
</feature>
<dbReference type="STRING" id="563176.SAMN04488090_3433"/>
<sequence length="563" mass="62645">MKHTYFRLLLPVLFCFSALTAYASFLPDSSKNAEVAWDWTACCSGHTMYASRNGEKPTKLTAVQLPFYSSGHWLVEAYSNEQKDMWPEDGWILAYKDFGTAEKAPPFPFFVLYNRYKGTFRVMVYNARAVLASYFRLTLSFSQSPAALFTFTEKRGRYQSLESYDSGARQMVVTQASQGQGWICGDFLMTGYVPDLASGSTLRLDVDAVGQWYAGQGDPAWERTLSGAGAGGSLPDDDFPAAIRNGYKSFSSPDAVSSFLGRTDMYSTLEKWLSIGDAAGIDYLISGQDGFSGYQPVSFKNQPPLVVLGAQIVPLASYRFALGTDTRPDAYPLLQPVSWGIFNVKNTLDWISSRQTRTQFCPQKDKQITDNYTARRLPAIELAVNPDIPMTLISSQAAVVYPTGSPAFFDLARVPETDFSYRGYDNCLGKEVDTKALGVGLRLEFEIRPPLKSYGKRITFYKTYYSQSEDGIFTGNYPEFNAFPNPTPSGTTFTFPRTETGAIRIYDLRGNLINTYTGTDLRQGRLDWPGTTPDGNRCPAGTYVVRFEDGHGNTASRRLVKIP</sequence>
<keyword evidence="3" id="KW-1185">Reference proteome</keyword>
<accession>A0A1G9T6Q2</accession>
<name>A0A1G9T6Q2_9BACT</name>
<dbReference type="NCBIfam" id="TIGR04183">
    <property type="entry name" value="Por_Secre_tail"/>
    <property type="match status" value="1"/>
</dbReference>
<dbReference type="RefSeq" id="WP_093204941.1">
    <property type="nucleotide sequence ID" value="NZ_FNGS01000006.1"/>
</dbReference>
<evidence type="ECO:0000313" key="3">
    <source>
        <dbReference type="Proteomes" id="UP000198901"/>
    </source>
</evidence>
<gene>
    <name evidence="2" type="ORF">SAMN04488090_3433</name>
</gene>
<reference evidence="2 3" key="1">
    <citation type="submission" date="2016-10" db="EMBL/GenBank/DDBJ databases">
        <authorList>
            <person name="de Groot N.N."/>
        </authorList>
    </citation>
    <scope>NUCLEOTIDE SEQUENCE [LARGE SCALE GENOMIC DNA]</scope>
    <source>
        <strain evidence="2 3">DSM 21668</strain>
    </source>
</reference>
<dbReference type="Proteomes" id="UP000198901">
    <property type="component" value="Unassembled WGS sequence"/>
</dbReference>
<keyword evidence="1" id="KW-0732">Signal</keyword>
<dbReference type="AlphaFoldDB" id="A0A1G9T6Q2"/>
<protein>
    <submittedName>
        <fullName evidence="2">Por secretion system C-terminal sorting domain-containing protein</fullName>
    </submittedName>
</protein>
<dbReference type="InterPro" id="IPR026444">
    <property type="entry name" value="Secre_tail"/>
</dbReference>